<organism evidence="2 3">
    <name type="scientific">Psychromonas arctica</name>
    <dbReference type="NCBI Taxonomy" id="168275"/>
    <lineage>
        <taxon>Bacteria</taxon>
        <taxon>Pseudomonadati</taxon>
        <taxon>Pseudomonadota</taxon>
        <taxon>Gammaproteobacteria</taxon>
        <taxon>Alteromonadales</taxon>
        <taxon>Psychromonadaceae</taxon>
        <taxon>Psychromonas</taxon>
    </lineage>
</organism>
<comment type="caution">
    <text evidence="2">The sequence shown here is derived from an EMBL/GenBank/DDBJ whole genome shotgun (WGS) entry which is preliminary data.</text>
</comment>
<keyword evidence="3" id="KW-1185">Reference proteome</keyword>
<dbReference type="Pfam" id="PF02190">
    <property type="entry name" value="LON_substr_bdg"/>
    <property type="match status" value="1"/>
</dbReference>
<evidence type="ECO:0000313" key="3">
    <source>
        <dbReference type="Proteomes" id="UP001366060"/>
    </source>
</evidence>
<dbReference type="InterPro" id="IPR046336">
    <property type="entry name" value="Lon_prtase_N_sf"/>
</dbReference>
<evidence type="ECO:0000259" key="1">
    <source>
        <dbReference type="Pfam" id="PF02190"/>
    </source>
</evidence>
<feature type="domain" description="Lon N-terminal" evidence="1">
    <location>
        <begin position="7"/>
        <end position="166"/>
    </location>
</feature>
<protein>
    <submittedName>
        <fullName evidence="2">LON peptidase substrate-binding domain-containing protein</fullName>
    </submittedName>
</protein>
<dbReference type="Proteomes" id="UP001366060">
    <property type="component" value="Unassembled WGS sequence"/>
</dbReference>
<dbReference type="Gene3D" id="2.30.130.40">
    <property type="entry name" value="LON domain-like"/>
    <property type="match status" value="1"/>
</dbReference>
<dbReference type="InterPro" id="IPR015947">
    <property type="entry name" value="PUA-like_sf"/>
</dbReference>
<evidence type="ECO:0000313" key="2">
    <source>
        <dbReference type="EMBL" id="MEL0659223.1"/>
    </source>
</evidence>
<dbReference type="RefSeq" id="WP_341627797.1">
    <property type="nucleotide sequence ID" value="NZ_JBAKBA010000017.1"/>
</dbReference>
<dbReference type="SUPFAM" id="SSF88697">
    <property type="entry name" value="PUA domain-like"/>
    <property type="match status" value="1"/>
</dbReference>
<sequence>MTNKTINLPMFPLAIFLLPGGITRLRIFEARYLKMVGISSTLGGFIISPNQQSNANTSRWGSWVEIINFDKGEDGVLEVDVKCKSLVELAVTESDKDNLQFADIQQIHHWSEKQSDTHLILLADSLLSLFESNILLNDLYHHKLTNNPYWVVSRWLELLPIPFDVKNDFVFNSSYVEAKKLVNSIISKEI</sequence>
<proteinExistence type="predicted"/>
<dbReference type="EMBL" id="JBAKBA010000017">
    <property type="protein sequence ID" value="MEL0659223.1"/>
    <property type="molecule type" value="Genomic_DNA"/>
</dbReference>
<gene>
    <name evidence="2" type="ORF">V6255_08730</name>
</gene>
<name>A0ABU9HBG2_9GAMM</name>
<reference evidence="2 3" key="1">
    <citation type="submission" date="2024-02" db="EMBL/GenBank/DDBJ databases">
        <title>Bacteria isolated from the canopy kelp, Nereocystis luetkeana.</title>
        <authorList>
            <person name="Pfister C.A."/>
            <person name="Younker I.T."/>
            <person name="Light S.H."/>
        </authorList>
    </citation>
    <scope>NUCLEOTIDE SEQUENCE [LARGE SCALE GENOMIC DNA]</scope>
    <source>
        <strain evidence="2 3">TI.2.07</strain>
    </source>
</reference>
<accession>A0ABU9HBG2</accession>
<dbReference type="InterPro" id="IPR003111">
    <property type="entry name" value="Lon_prtase_N"/>
</dbReference>